<dbReference type="SMART" id="SM00028">
    <property type="entry name" value="TPR"/>
    <property type="match status" value="4"/>
</dbReference>
<dbReference type="InterPro" id="IPR059179">
    <property type="entry name" value="MLKL-like_MCAfunc"/>
</dbReference>
<dbReference type="SUPFAM" id="SSF52540">
    <property type="entry name" value="P-loop containing nucleoside triphosphate hydrolases"/>
    <property type="match status" value="1"/>
</dbReference>
<feature type="domain" description="Novel STAND NTPase 1" evidence="4">
    <location>
        <begin position="232"/>
        <end position="378"/>
    </location>
</feature>
<dbReference type="InterPro" id="IPR011990">
    <property type="entry name" value="TPR-like_helical_dom_sf"/>
</dbReference>
<dbReference type="InterPro" id="IPR036537">
    <property type="entry name" value="Adaptor_Cbl_N_dom_sf"/>
</dbReference>
<dbReference type="OrthoDB" id="3052556at2759"/>
<dbReference type="Gene3D" id="1.25.40.10">
    <property type="entry name" value="Tetratricopeptide repeat domain"/>
    <property type="match status" value="2"/>
</dbReference>
<evidence type="ECO:0000256" key="3">
    <source>
        <dbReference type="PROSITE-ProRule" id="PRU00339"/>
    </source>
</evidence>
<evidence type="ECO:0000313" key="5">
    <source>
        <dbReference type="EMBL" id="KAF9460995.1"/>
    </source>
</evidence>
<dbReference type="InterPro" id="IPR027417">
    <property type="entry name" value="P-loop_NTPase"/>
</dbReference>
<keyword evidence="1" id="KW-0677">Repeat</keyword>
<dbReference type="Pfam" id="PF13424">
    <property type="entry name" value="TPR_12"/>
    <property type="match status" value="1"/>
</dbReference>
<organism evidence="5 6">
    <name type="scientific">Collybia nuda</name>
    <dbReference type="NCBI Taxonomy" id="64659"/>
    <lineage>
        <taxon>Eukaryota</taxon>
        <taxon>Fungi</taxon>
        <taxon>Dikarya</taxon>
        <taxon>Basidiomycota</taxon>
        <taxon>Agaricomycotina</taxon>
        <taxon>Agaricomycetes</taxon>
        <taxon>Agaricomycetidae</taxon>
        <taxon>Agaricales</taxon>
        <taxon>Tricholomatineae</taxon>
        <taxon>Clitocybaceae</taxon>
        <taxon>Collybia</taxon>
    </lineage>
</organism>
<evidence type="ECO:0000313" key="6">
    <source>
        <dbReference type="Proteomes" id="UP000807353"/>
    </source>
</evidence>
<gene>
    <name evidence="5" type="ORF">BDZ94DRAFT_1323628</name>
</gene>
<proteinExistence type="predicted"/>
<dbReference type="InterPro" id="IPR019734">
    <property type="entry name" value="TPR_rpt"/>
</dbReference>
<evidence type="ECO:0000256" key="1">
    <source>
        <dbReference type="ARBA" id="ARBA00022737"/>
    </source>
</evidence>
<accession>A0A9P5Y286</accession>
<dbReference type="Pfam" id="PF20703">
    <property type="entry name" value="nSTAND1"/>
    <property type="match status" value="1"/>
</dbReference>
<dbReference type="Gene3D" id="3.40.50.300">
    <property type="entry name" value="P-loop containing nucleotide triphosphate hydrolases"/>
    <property type="match status" value="1"/>
</dbReference>
<keyword evidence="2 3" id="KW-0802">TPR repeat</keyword>
<dbReference type="Pfam" id="PF13181">
    <property type="entry name" value="TPR_8"/>
    <property type="match status" value="1"/>
</dbReference>
<reference evidence="5" key="1">
    <citation type="submission" date="2020-11" db="EMBL/GenBank/DDBJ databases">
        <authorList>
            <consortium name="DOE Joint Genome Institute"/>
            <person name="Ahrendt S."/>
            <person name="Riley R."/>
            <person name="Andreopoulos W."/>
            <person name="Labutti K."/>
            <person name="Pangilinan J."/>
            <person name="Ruiz-Duenas F.J."/>
            <person name="Barrasa J.M."/>
            <person name="Sanchez-Garcia M."/>
            <person name="Camarero S."/>
            <person name="Miyauchi S."/>
            <person name="Serrano A."/>
            <person name="Linde D."/>
            <person name="Babiker R."/>
            <person name="Drula E."/>
            <person name="Ayuso-Fernandez I."/>
            <person name="Pacheco R."/>
            <person name="Padilla G."/>
            <person name="Ferreira P."/>
            <person name="Barriuso J."/>
            <person name="Kellner H."/>
            <person name="Castanera R."/>
            <person name="Alfaro M."/>
            <person name="Ramirez L."/>
            <person name="Pisabarro A.G."/>
            <person name="Kuo A."/>
            <person name="Tritt A."/>
            <person name="Lipzen A."/>
            <person name="He G."/>
            <person name="Yan M."/>
            <person name="Ng V."/>
            <person name="Cullen D."/>
            <person name="Martin F."/>
            <person name="Rosso M.-N."/>
            <person name="Henrissat B."/>
            <person name="Hibbett D."/>
            <person name="Martinez A.T."/>
            <person name="Grigoriev I.V."/>
        </authorList>
    </citation>
    <scope>NUCLEOTIDE SEQUENCE</scope>
    <source>
        <strain evidence="5">CBS 247.69</strain>
    </source>
</reference>
<dbReference type="CDD" id="cd21037">
    <property type="entry name" value="MLKL_NTD"/>
    <property type="match status" value="1"/>
</dbReference>
<dbReference type="InterPro" id="IPR049052">
    <property type="entry name" value="nSTAND1"/>
</dbReference>
<dbReference type="EMBL" id="MU150290">
    <property type="protein sequence ID" value="KAF9460995.1"/>
    <property type="molecule type" value="Genomic_DNA"/>
</dbReference>
<evidence type="ECO:0000259" key="4">
    <source>
        <dbReference type="Pfam" id="PF20703"/>
    </source>
</evidence>
<sequence>MSFFSTFRLNKGVEQKREPRVPSSSEYALEGVKVSLNLLESAAALVPIPYVHTAIKVAIALIKAGEDIQSTLQDVEDLNKRVWSLMLVMIEPFRGKIAEEIPSEMKKDVEQLTSDLQHIKGVLASIASQPTFLTVVFKGLVKEKVEGCISRLDESLSKFQVSREINNAIHLWEMETGVKVVRRVAEEGLGVAKENLNMTARVADRVDELHSVLRNRLHDASSLPSRVMPTKPRFFYGRDEVVEGVVRTFLGEEHRHVALLGAGGMGKTSIALAVIQNDKIVEKFGDRRFWVPCVEGRSPTHFLDILVSCLKITRDTRDPLSDILYELEASPDPRVILLDNFETPWNLDVHQTEIEHILCALANLPHIKLFVTMRSNFPPSDNIEWYSQRISSLDIGHARRVYNAIQPGADSDPALDELLMELGYMALAITLMARLGKKSGSLPKVLLQTWQKAHTNMLGKGDDAKQSIDVSISLSVYSTPMQNEPSAFLLLAILSMFPAGTQYKNLTHWAPTILNLPGALAALTDASLADQRDATIYIHPVIRYYMLHSERFPGHVRAGVRAGIYQFMRGHKSEPGDLSFVDDVMELSNEETNIRFILLGVIKYDFNSNAVDALLIYCWHQHWTHPRLDIIKYVLQVSRAEKKALYIAESLFCLGHMYFKLDDHDKALTALMEAKDIFVAKNHKSRVARCFIKIADCYLFNEDVDACWEAVEAAQCDLEEIGDELLIADARLLVGQYLTYLQIYEEAMQNLTEAQSIYLRLNKPMGAAHCICWMSWTYYHQEEYIKARRAVEMAIGEYERLDHREGASDAFRLLSRILKEIGSYDEAIVGILQSIRVCENIGAPLGIAQGLEVLGKLYSTLERHDEALSVYKHALEILRPVSGSHAPRISLAQCLHDISYTYRDLSRFEDAERLYAEYEEMGIDVTQYQY</sequence>
<keyword evidence="6" id="KW-1185">Reference proteome</keyword>
<dbReference type="AlphaFoldDB" id="A0A9P5Y286"/>
<dbReference type="Proteomes" id="UP000807353">
    <property type="component" value="Unassembled WGS sequence"/>
</dbReference>
<dbReference type="PROSITE" id="PS50005">
    <property type="entry name" value="TPR"/>
    <property type="match status" value="1"/>
</dbReference>
<feature type="repeat" description="TPR" evidence="3">
    <location>
        <begin position="848"/>
        <end position="881"/>
    </location>
</feature>
<dbReference type="PANTHER" id="PTHR45641">
    <property type="entry name" value="TETRATRICOPEPTIDE REPEAT PROTEIN (AFU_ORTHOLOGUE AFUA_6G03870)"/>
    <property type="match status" value="1"/>
</dbReference>
<dbReference type="SUPFAM" id="SSF48452">
    <property type="entry name" value="TPR-like"/>
    <property type="match status" value="2"/>
</dbReference>
<comment type="caution">
    <text evidence="5">The sequence shown here is derived from an EMBL/GenBank/DDBJ whole genome shotgun (WGS) entry which is preliminary data.</text>
</comment>
<evidence type="ECO:0000256" key="2">
    <source>
        <dbReference type="ARBA" id="ARBA00022803"/>
    </source>
</evidence>
<dbReference type="GO" id="GO:0007166">
    <property type="term" value="P:cell surface receptor signaling pathway"/>
    <property type="evidence" value="ECO:0007669"/>
    <property type="project" value="InterPro"/>
</dbReference>
<dbReference type="Gene3D" id="1.20.930.20">
    <property type="entry name" value="Adaptor protein Cbl, N-terminal domain"/>
    <property type="match status" value="1"/>
</dbReference>
<name>A0A9P5Y286_9AGAR</name>
<protein>
    <recommendedName>
        <fullName evidence="4">Novel STAND NTPase 1 domain-containing protein</fullName>
    </recommendedName>
</protein>
<dbReference type="PANTHER" id="PTHR45641:SF19">
    <property type="entry name" value="NEPHROCYSTIN-3"/>
    <property type="match status" value="1"/>
</dbReference>